<comment type="caution">
    <text evidence="2">The sequence shown here is derived from an EMBL/GenBank/DDBJ whole genome shotgun (WGS) entry which is preliminary data.</text>
</comment>
<evidence type="ECO:0000256" key="1">
    <source>
        <dbReference type="SAM" id="MobiDB-lite"/>
    </source>
</evidence>
<proteinExistence type="predicted"/>
<accession>A0A558QWA4</accession>
<dbReference type="Proteomes" id="UP000318681">
    <property type="component" value="Unassembled WGS sequence"/>
</dbReference>
<evidence type="ECO:0000313" key="3">
    <source>
        <dbReference type="Proteomes" id="UP000318681"/>
    </source>
</evidence>
<gene>
    <name evidence="2" type="ORF">FOY91_16760</name>
</gene>
<keyword evidence="3" id="KW-1185">Reference proteome</keyword>
<dbReference type="AlphaFoldDB" id="A0A558QWA4"/>
<dbReference type="RefSeq" id="WP_145154442.1">
    <property type="nucleotide sequence ID" value="NZ_VNIM01000087.1"/>
</dbReference>
<name>A0A558QWA4_9SPHN</name>
<evidence type="ECO:0000313" key="2">
    <source>
        <dbReference type="EMBL" id="TVV71446.1"/>
    </source>
</evidence>
<organism evidence="2 3">
    <name type="scientific">Alterirhizorhabdus solaris</name>
    <dbReference type="NCBI Taxonomy" id="2529389"/>
    <lineage>
        <taxon>Bacteria</taxon>
        <taxon>Pseudomonadati</taxon>
        <taxon>Pseudomonadota</taxon>
        <taxon>Alphaproteobacteria</taxon>
        <taxon>Sphingomonadales</taxon>
        <taxon>Rhizorhabdaceae</taxon>
        <taxon>Alterirhizorhabdus</taxon>
    </lineage>
</organism>
<dbReference type="EMBL" id="VNIM01000087">
    <property type="protein sequence ID" value="TVV71446.1"/>
    <property type="molecule type" value="Genomic_DNA"/>
</dbReference>
<protein>
    <submittedName>
        <fullName evidence="2">Uncharacterized protein</fullName>
    </submittedName>
</protein>
<sequence length="62" mass="6648">MASILTIDQQRTAGSAAHKVGGYAELIRLERERRAAKGQGHIQKDTSGRVVFAGKSATPRAK</sequence>
<reference evidence="2 3" key="1">
    <citation type="submission" date="2019-07" db="EMBL/GenBank/DDBJ databases">
        <title>Sphingomonas solaris sp. nov., isolated from a solar panel from Boston, Massachusetts.</title>
        <authorList>
            <person name="Tanner K."/>
            <person name="Pascual J."/>
            <person name="Mancuso C."/>
            <person name="Pereto J."/>
            <person name="Khalil A."/>
            <person name="Vilanova C."/>
        </authorList>
    </citation>
    <scope>NUCLEOTIDE SEQUENCE [LARGE SCALE GENOMIC DNA]</scope>
    <source>
        <strain evidence="2 3">R4DWN</strain>
    </source>
</reference>
<feature type="region of interest" description="Disordered" evidence="1">
    <location>
        <begin position="35"/>
        <end position="62"/>
    </location>
</feature>